<keyword evidence="2" id="KW-1185">Reference proteome</keyword>
<comment type="caution">
    <text evidence="1">The sequence shown here is derived from an EMBL/GenBank/DDBJ whole genome shotgun (WGS) entry which is preliminary data.</text>
</comment>
<dbReference type="AlphaFoldDB" id="A0A2S9GTN3"/>
<proteinExistence type="predicted"/>
<dbReference type="EMBL" id="PUGF01000030">
    <property type="protein sequence ID" value="PRC91048.1"/>
    <property type="molecule type" value="Genomic_DNA"/>
</dbReference>
<dbReference type="OrthoDB" id="9181934at2"/>
<accession>A0A2S9GTN3</accession>
<dbReference type="Proteomes" id="UP000237839">
    <property type="component" value="Unassembled WGS sequence"/>
</dbReference>
<sequence>MNADSDIVRTHVVDERSDMETELAVNRGLAVALLDGVREGVKIMQDEGVPIEICSRVLKNKANRRASDWK</sequence>
<organism evidence="1 2">
    <name type="scientific">Solimicrobium silvestre</name>
    <dbReference type="NCBI Taxonomy" id="2099400"/>
    <lineage>
        <taxon>Bacteria</taxon>
        <taxon>Pseudomonadati</taxon>
        <taxon>Pseudomonadota</taxon>
        <taxon>Betaproteobacteria</taxon>
        <taxon>Burkholderiales</taxon>
        <taxon>Oxalobacteraceae</taxon>
        <taxon>Solimicrobium</taxon>
    </lineage>
</organism>
<protein>
    <submittedName>
        <fullName evidence="1">Uncharacterized protein</fullName>
    </submittedName>
</protein>
<gene>
    <name evidence="1" type="ORF">S2091_4236</name>
</gene>
<name>A0A2S9GTN3_9BURK</name>
<evidence type="ECO:0000313" key="1">
    <source>
        <dbReference type="EMBL" id="PRC91048.1"/>
    </source>
</evidence>
<dbReference type="RefSeq" id="WP_105533967.1">
    <property type="nucleotide sequence ID" value="NZ_PUGF01000030.1"/>
</dbReference>
<reference evidence="1 2" key="1">
    <citation type="submission" date="2018-02" db="EMBL/GenBank/DDBJ databases">
        <title>Solimicrobium silvestre gen. nov., sp. nov., isolated from alpine forest soil.</title>
        <authorList>
            <person name="Margesin R."/>
            <person name="Albuquerque L."/>
            <person name="Zhang D.-C."/>
            <person name="Froufe H.J.C."/>
            <person name="Severino R."/>
            <person name="Roxo I."/>
            <person name="Egas C."/>
            <person name="Da Costa M.S."/>
        </authorList>
    </citation>
    <scope>NUCLEOTIDE SEQUENCE [LARGE SCALE GENOMIC DNA]</scope>
    <source>
        <strain evidence="1 2">S20-91</strain>
    </source>
</reference>
<evidence type="ECO:0000313" key="2">
    <source>
        <dbReference type="Proteomes" id="UP000237839"/>
    </source>
</evidence>